<dbReference type="Gene3D" id="3.40.605.10">
    <property type="entry name" value="Aldehyde Dehydrogenase, Chain A, domain 1"/>
    <property type="match status" value="1"/>
</dbReference>
<evidence type="ECO:0000256" key="1">
    <source>
        <dbReference type="ARBA" id="ARBA00023002"/>
    </source>
</evidence>
<reference evidence="3 4" key="1">
    <citation type="submission" date="2023-07" db="EMBL/GenBank/DDBJ databases">
        <title>Sequencing the genomes of 1000 actinobacteria strains.</title>
        <authorList>
            <person name="Klenk H.-P."/>
        </authorList>
    </citation>
    <scope>NUCLEOTIDE SEQUENCE [LARGE SCALE GENOMIC DNA]</scope>
    <source>
        <strain evidence="3 4">DSM 43749</strain>
    </source>
</reference>
<evidence type="ECO:0000313" key="4">
    <source>
        <dbReference type="Proteomes" id="UP001268819"/>
    </source>
</evidence>
<comment type="caution">
    <text evidence="3">The sequence shown here is derived from an EMBL/GenBank/DDBJ whole genome shotgun (WGS) entry which is preliminary data.</text>
</comment>
<dbReference type="Gene3D" id="3.40.309.10">
    <property type="entry name" value="Aldehyde Dehydrogenase, Chain A, domain 2"/>
    <property type="match status" value="1"/>
</dbReference>
<dbReference type="InterPro" id="IPR015590">
    <property type="entry name" value="Aldehyde_DH_dom"/>
</dbReference>
<dbReference type="InterPro" id="IPR050740">
    <property type="entry name" value="Aldehyde_DH_Superfamily"/>
</dbReference>
<keyword evidence="4" id="KW-1185">Reference proteome</keyword>
<organism evidence="3 4">
    <name type="scientific">Saccharothrix longispora</name>
    <dbReference type="NCBI Taxonomy" id="33920"/>
    <lineage>
        <taxon>Bacteria</taxon>
        <taxon>Bacillati</taxon>
        <taxon>Actinomycetota</taxon>
        <taxon>Actinomycetes</taxon>
        <taxon>Pseudonocardiales</taxon>
        <taxon>Pseudonocardiaceae</taxon>
        <taxon>Saccharothrix</taxon>
    </lineage>
</organism>
<dbReference type="EMBL" id="JAVDSG010000001">
    <property type="protein sequence ID" value="MDR6593002.1"/>
    <property type="molecule type" value="Genomic_DNA"/>
</dbReference>
<dbReference type="PANTHER" id="PTHR43353">
    <property type="entry name" value="SUCCINATE-SEMIALDEHYDE DEHYDROGENASE, MITOCHONDRIAL"/>
    <property type="match status" value="1"/>
</dbReference>
<dbReference type="InterPro" id="IPR016162">
    <property type="entry name" value="Ald_DH_N"/>
</dbReference>
<keyword evidence="1" id="KW-0560">Oxidoreductase</keyword>
<dbReference type="InterPro" id="IPR016163">
    <property type="entry name" value="Ald_DH_C"/>
</dbReference>
<dbReference type="RefSeq" id="WP_310305175.1">
    <property type="nucleotide sequence ID" value="NZ_BAAAXB010000001.1"/>
</dbReference>
<dbReference type="SUPFAM" id="SSF53720">
    <property type="entry name" value="ALDH-like"/>
    <property type="match status" value="1"/>
</dbReference>
<protein>
    <submittedName>
        <fullName evidence="3">Acyl-CoA reductase-like NAD-dependent aldehyde dehydrogenase</fullName>
    </submittedName>
</protein>
<dbReference type="InterPro" id="IPR016161">
    <property type="entry name" value="Ald_DH/histidinol_DH"/>
</dbReference>
<evidence type="ECO:0000259" key="2">
    <source>
        <dbReference type="Pfam" id="PF00171"/>
    </source>
</evidence>
<dbReference type="PANTHER" id="PTHR43353:SF5">
    <property type="entry name" value="SUCCINATE-SEMIALDEHYDE DEHYDROGENASE, MITOCHONDRIAL"/>
    <property type="match status" value="1"/>
</dbReference>
<name>A0ABU1PQS2_9PSEU</name>
<feature type="domain" description="Aldehyde dehydrogenase" evidence="2">
    <location>
        <begin position="62"/>
        <end position="501"/>
    </location>
</feature>
<sequence length="528" mass="56231">MRNDLLMYPAYIDGKDVEHPEGRYVHTVTARAVLEDTVPALVLKRDLDAGLVDARSAGPAVAGGCALADDRMARHALESAARAAPEWARVPLQDRVALGLRIGERLREKRDDLVDLLVAEGQPVDLAGPTLDEYWRADFSGRTLHWCASQMETTKPNGSGYATVRRVADGVVCVNPPQNASTPNALFGASALLAGNAVVVRAPRGVPLATTHALREVVIPVLEEAGAPAGVFNVLCGPPMTDLWLESPHVDDIVYVGGSAKGLEFERAAVAAGKKPVLELAGNDCVVVWADADLDAAARSITENFRQSGQICNIPNHVIAHPAIADELLSRLVGIAAATRPGYPDEPGVVLTPVLMARAHFANIADALGRGGRLLHGGRRLEVDGTPSDTGFFLEPTVLRVDGLRTARETPAVREETFSPLLPVVVPDAAEAASDDALFDEVLRFVDGNAYGLRNSFWVRDERLVDRIATEVTNGGVVNVNDSHSAFRPFLPTHGGTGLTGGVFGEANYLMLRTSHLQGVNVTRGGAR</sequence>
<accession>A0ABU1PQS2</accession>
<gene>
    <name evidence="3" type="ORF">J2S66_001386</name>
</gene>
<evidence type="ECO:0000313" key="3">
    <source>
        <dbReference type="EMBL" id="MDR6593002.1"/>
    </source>
</evidence>
<dbReference type="Pfam" id="PF00171">
    <property type="entry name" value="Aldedh"/>
    <property type="match status" value="1"/>
</dbReference>
<proteinExistence type="predicted"/>
<dbReference type="Proteomes" id="UP001268819">
    <property type="component" value="Unassembled WGS sequence"/>
</dbReference>